<reference evidence="8 9" key="1">
    <citation type="submission" date="2018-06" db="EMBL/GenBank/DDBJ databases">
        <title>Genomic Encyclopedia of Type Strains, Phase IV (KMG-IV): sequencing the most valuable type-strain genomes for metagenomic binning, comparative biology and taxonomic classification.</title>
        <authorList>
            <person name="Goeker M."/>
        </authorList>
    </citation>
    <scope>NUCLEOTIDE SEQUENCE [LARGE SCALE GENOMIC DNA]</scope>
    <source>
        <strain evidence="8 9">DSM 18048</strain>
    </source>
</reference>
<keyword evidence="3" id="KW-0805">Transcription regulation</keyword>
<accession>A0A318S9N6</accession>
<dbReference type="InterPro" id="IPR004839">
    <property type="entry name" value="Aminotransferase_I/II_large"/>
</dbReference>
<dbReference type="InterPro" id="IPR036388">
    <property type="entry name" value="WH-like_DNA-bd_sf"/>
</dbReference>
<evidence type="ECO:0000259" key="7">
    <source>
        <dbReference type="PROSITE" id="PS50949"/>
    </source>
</evidence>
<sequence length="484" mass="52384">MHLLPPRPNEALYRRVYRSMREAILAGELAPRSRVPSSRTLAREWGVARNTVLEAVEMLVAEGYLVTREASGTFVAELLERERRAPPEGRSPPLALSSWARRAIHDRPSADAGKFDIDFRLGRVPTQLFPSEAWAEALAHRAPELRFGGYGDELGPLVTREALAAYLARERGVHATPDQLMLTSGSQGSLDALARVMLEPGRVVAMEDPGYVAARRVFEASGATVVPVPVDEGGLIVEALPRQATLLYVTPAHQFPTGAAMSAERRLRTLEWARSAGAWIVEDDYNSEFRFGARPLTALQGLAPHAVIFVGTFSKSLAPALRSGYLVAPQAVVATLARARALTDRQPPTLDALALADFLESGAFARHLRVVRDVAEARANVLLRALQTYLPSWRPTATGAGLHLHVALPLGSDEADVRWRAASVGVGVSVTSEYGELPRPPGVLIAFAHLPEHRIREGVERLAASQAGNSRASHAAEPPSRSST</sequence>
<gene>
    <name evidence="8" type="ORF">DES52_104212</name>
</gene>
<comment type="similarity">
    <text evidence="1">In the C-terminal section; belongs to the class-I pyridoxal-phosphate-dependent aminotransferase family.</text>
</comment>
<dbReference type="PRINTS" id="PR00035">
    <property type="entry name" value="HTHGNTR"/>
</dbReference>
<dbReference type="Pfam" id="PF00392">
    <property type="entry name" value="GntR"/>
    <property type="match status" value="1"/>
</dbReference>
<dbReference type="Proteomes" id="UP000248326">
    <property type="component" value="Unassembled WGS sequence"/>
</dbReference>
<evidence type="ECO:0000256" key="2">
    <source>
        <dbReference type="ARBA" id="ARBA00022898"/>
    </source>
</evidence>
<dbReference type="Gene3D" id="1.10.10.10">
    <property type="entry name" value="Winged helix-like DNA-binding domain superfamily/Winged helix DNA-binding domain"/>
    <property type="match status" value="1"/>
</dbReference>
<dbReference type="GO" id="GO:0030170">
    <property type="term" value="F:pyridoxal phosphate binding"/>
    <property type="evidence" value="ECO:0007669"/>
    <property type="project" value="InterPro"/>
</dbReference>
<name>A0A318S9N6_9DEIO</name>
<evidence type="ECO:0000313" key="9">
    <source>
        <dbReference type="Proteomes" id="UP000248326"/>
    </source>
</evidence>
<keyword evidence="5" id="KW-0804">Transcription</keyword>
<dbReference type="Gene3D" id="3.40.640.10">
    <property type="entry name" value="Type I PLP-dependent aspartate aminotransferase-like (Major domain)"/>
    <property type="match status" value="1"/>
</dbReference>
<feature type="region of interest" description="Disordered" evidence="6">
    <location>
        <begin position="462"/>
        <end position="484"/>
    </location>
</feature>
<dbReference type="CDD" id="cd07377">
    <property type="entry name" value="WHTH_GntR"/>
    <property type="match status" value="1"/>
</dbReference>
<keyword evidence="9" id="KW-1185">Reference proteome</keyword>
<dbReference type="InterPro" id="IPR000524">
    <property type="entry name" value="Tscrpt_reg_HTH_GntR"/>
</dbReference>
<proteinExistence type="inferred from homology"/>
<dbReference type="SMART" id="SM00345">
    <property type="entry name" value="HTH_GNTR"/>
    <property type="match status" value="1"/>
</dbReference>
<dbReference type="RefSeq" id="WP_110886046.1">
    <property type="nucleotide sequence ID" value="NZ_QJSX01000004.1"/>
</dbReference>
<dbReference type="Pfam" id="PF00155">
    <property type="entry name" value="Aminotran_1_2"/>
    <property type="match status" value="1"/>
</dbReference>
<dbReference type="GO" id="GO:0003700">
    <property type="term" value="F:DNA-binding transcription factor activity"/>
    <property type="evidence" value="ECO:0007669"/>
    <property type="project" value="InterPro"/>
</dbReference>
<dbReference type="InterPro" id="IPR015421">
    <property type="entry name" value="PyrdxlP-dep_Trfase_major"/>
</dbReference>
<dbReference type="InterPro" id="IPR051446">
    <property type="entry name" value="HTH_trans_reg/aminotransferase"/>
</dbReference>
<evidence type="ECO:0000313" key="8">
    <source>
        <dbReference type="EMBL" id="PYE54938.1"/>
    </source>
</evidence>
<dbReference type="SUPFAM" id="SSF53383">
    <property type="entry name" value="PLP-dependent transferases"/>
    <property type="match status" value="1"/>
</dbReference>
<organism evidence="8 9">
    <name type="scientific">Deinococcus yavapaiensis KR-236</name>
    <dbReference type="NCBI Taxonomy" id="694435"/>
    <lineage>
        <taxon>Bacteria</taxon>
        <taxon>Thermotogati</taxon>
        <taxon>Deinococcota</taxon>
        <taxon>Deinococci</taxon>
        <taxon>Deinococcales</taxon>
        <taxon>Deinococcaceae</taxon>
        <taxon>Deinococcus</taxon>
    </lineage>
</organism>
<dbReference type="InterPro" id="IPR036390">
    <property type="entry name" value="WH_DNA-bd_sf"/>
</dbReference>
<dbReference type="SUPFAM" id="SSF46785">
    <property type="entry name" value="Winged helix' DNA-binding domain"/>
    <property type="match status" value="1"/>
</dbReference>
<keyword evidence="4" id="KW-0238">DNA-binding</keyword>
<dbReference type="PANTHER" id="PTHR46577:SF1">
    <property type="entry name" value="HTH-TYPE TRANSCRIPTIONAL REGULATORY PROTEIN GABR"/>
    <property type="match status" value="1"/>
</dbReference>
<dbReference type="AlphaFoldDB" id="A0A318S9N6"/>
<keyword evidence="2" id="KW-0663">Pyridoxal phosphate</keyword>
<evidence type="ECO:0000256" key="1">
    <source>
        <dbReference type="ARBA" id="ARBA00005384"/>
    </source>
</evidence>
<evidence type="ECO:0000256" key="5">
    <source>
        <dbReference type="ARBA" id="ARBA00023163"/>
    </source>
</evidence>
<dbReference type="OrthoDB" id="9802328at2"/>
<dbReference type="GO" id="GO:0003677">
    <property type="term" value="F:DNA binding"/>
    <property type="evidence" value="ECO:0007669"/>
    <property type="project" value="UniProtKB-KW"/>
</dbReference>
<evidence type="ECO:0000256" key="3">
    <source>
        <dbReference type="ARBA" id="ARBA00023015"/>
    </source>
</evidence>
<dbReference type="PANTHER" id="PTHR46577">
    <property type="entry name" value="HTH-TYPE TRANSCRIPTIONAL REGULATORY PROTEIN GABR"/>
    <property type="match status" value="1"/>
</dbReference>
<feature type="domain" description="HTH gntR-type" evidence="7">
    <location>
        <begin position="10"/>
        <end position="78"/>
    </location>
</feature>
<protein>
    <submittedName>
        <fullName evidence="8">GntR family transcriptional regulator</fullName>
    </submittedName>
</protein>
<dbReference type="CDD" id="cd00609">
    <property type="entry name" value="AAT_like"/>
    <property type="match status" value="1"/>
</dbReference>
<dbReference type="PROSITE" id="PS50949">
    <property type="entry name" value="HTH_GNTR"/>
    <property type="match status" value="1"/>
</dbReference>
<dbReference type="InterPro" id="IPR015424">
    <property type="entry name" value="PyrdxlP-dep_Trfase"/>
</dbReference>
<comment type="caution">
    <text evidence="8">The sequence shown here is derived from an EMBL/GenBank/DDBJ whole genome shotgun (WGS) entry which is preliminary data.</text>
</comment>
<dbReference type="EMBL" id="QJSX01000004">
    <property type="protein sequence ID" value="PYE54938.1"/>
    <property type="molecule type" value="Genomic_DNA"/>
</dbReference>
<evidence type="ECO:0000256" key="4">
    <source>
        <dbReference type="ARBA" id="ARBA00023125"/>
    </source>
</evidence>
<evidence type="ECO:0000256" key="6">
    <source>
        <dbReference type="SAM" id="MobiDB-lite"/>
    </source>
</evidence>